<dbReference type="STRING" id="650891.SAMN05216203_1180"/>
<dbReference type="OrthoDB" id="9801383at2"/>
<organism evidence="1 2">
    <name type="scientific">Marinobacter daqiaonensis</name>
    <dbReference type="NCBI Taxonomy" id="650891"/>
    <lineage>
        <taxon>Bacteria</taxon>
        <taxon>Pseudomonadati</taxon>
        <taxon>Pseudomonadota</taxon>
        <taxon>Gammaproteobacteria</taxon>
        <taxon>Pseudomonadales</taxon>
        <taxon>Marinobacteraceae</taxon>
        <taxon>Marinobacter</taxon>
    </lineage>
</organism>
<dbReference type="InterPro" id="IPR008557">
    <property type="entry name" value="PhoX"/>
</dbReference>
<gene>
    <name evidence="1" type="ORF">SAMN05216203_1180</name>
</gene>
<evidence type="ECO:0000313" key="1">
    <source>
        <dbReference type="EMBL" id="SFR53029.1"/>
    </source>
</evidence>
<name>A0A1I6HF04_9GAMM</name>
<keyword evidence="2" id="KW-1185">Reference proteome</keyword>
<dbReference type="Proteomes" id="UP000198644">
    <property type="component" value="Unassembled WGS sequence"/>
</dbReference>
<dbReference type="AlphaFoldDB" id="A0A1I6HF04"/>
<protein>
    <submittedName>
        <fullName evidence="1">Uncharacterized protein</fullName>
    </submittedName>
</protein>
<dbReference type="Pfam" id="PF05787">
    <property type="entry name" value="PhoX"/>
    <property type="match status" value="1"/>
</dbReference>
<sequence>MENKELSMIKLDPEHEPVVNHSGNQPFHQVLAARMQRRTVMKGSVGAALASFMGLSLVGCSSDDDDDVSDGGNGGSQQVSLGFEAIPTTDANDITVPAGYTASVFLPWGTPVTGSYPAFDLQANNTGSDQEQQVGMHHDGMHYFPIDVNEGGNSSIEGLLVINHEYIDKDAVHPNGPTYDDRGNRPFDEVRKEIAAHGVTVAHIRRDTNGQWDLVHGSAYNRRVTGGTPMELSGPVRGSAKVVTPYSPNGTRTRGTLNNCSMGPTPWNTYLTAEENWHGYFVSRDNPLPKELSRAGVKAESRYDWELADNRAEEYVRFDATSTGESANEDYRYEPNSFGFMVEIDPFAPESTPKKRTALGKFGHEGVIFAPATDGQPVVCYSGDDRRFEYIYKFVSAQPYFADTADGSLLDSGTLYVARFNDDGSGEWLPLSMDDAGFVQKMENAVGTPVGEIQFDGPFINQADLLLNTRLAADIAGATPMDRPEWGAIDPVTGEVYFTLTNNSQRTEDQTNAANPIAENRNGHIIRWKEAGDEYTATSFDWDIYVFGGDAGTQTVVGDNVVVELDETNIFNSPDGLWFDNDRRLWIQTDGRWGEPFGNNMMLAANPDTREIKRFLVGPSNCEVTGVVTTPDQTSMFLGIQHPVAWPAGSAEGHPRSSVVVVTRADGGVIGA</sequence>
<proteinExistence type="predicted"/>
<reference evidence="1 2" key="1">
    <citation type="submission" date="2016-10" db="EMBL/GenBank/DDBJ databases">
        <authorList>
            <person name="de Groot N.N."/>
        </authorList>
    </citation>
    <scope>NUCLEOTIDE SEQUENCE [LARGE SCALE GENOMIC DNA]</scope>
    <source>
        <strain evidence="1 2">CGMCC 1.9167</strain>
    </source>
</reference>
<dbReference type="SUPFAM" id="SSF101898">
    <property type="entry name" value="NHL repeat"/>
    <property type="match status" value="1"/>
</dbReference>
<accession>A0A1I6HF04</accession>
<dbReference type="PANTHER" id="PTHR35399">
    <property type="entry name" value="SLR8030 PROTEIN"/>
    <property type="match status" value="1"/>
</dbReference>
<dbReference type="EMBL" id="FOYW01000001">
    <property type="protein sequence ID" value="SFR53029.1"/>
    <property type="molecule type" value="Genomic_DNA"/>
</dbReference>
<evidence type="ECO:0000313" key="2">
    <source>
        <dbReference type="Proteomes" id="UP000198644"/>
    </source>
</evidence>
<dbReference type="RefSeq" id="WP_092009730.1">
    <property type="nucleotide sequence ID" value="NZ_FOYW01000001.1"/>
</dbReference>
<dbReference type="PANTHER" id="PTHR35399:SF2">
    <property type="entry name" value="DUF839 DOMAIN-CONTAINING PROTEIN"/>
    <property type="match status" value="1"/>
</dbReference>